<dbReference type="PANTHER" id="PTHR30292:SF0">
    <property type="entry name" value="5-OXOPROLINASE SUBUNIT A"/>
    <property type="match status" value="1"/>
</dbReference>
<accession>T1BSD2</accession>
<dbReference type="EMBL" id="AUZY01005958">
    <property type="protein sequence ID" value="EQD56084.1"/>
    <property type="molecule type" value="Genomic_DNA"/>
</dbReference>
<name>T1BSD2_9ZZZZ</name>
<feature type="region of interest" description="Disordered" evidence="1">
    <location>
        <begin position="1"/>
        <end position="32"/>
    </location>
</feature>
<sequence length="273" mass="28717">MPVIPDQSSGHGLTDRSPVHPRDGIDLNADLGEGSIQGGGGVDERLLPWVSSVNIACGLHAGDPVTAAATIRLALAQGVALGAHPGWPDREGFGRKSQTHPPAETRAIVAYQLGALGALVQEAGGRLHHVKPHGALYHQALRDPAYAIPLVEVIVRFDPELWLYAPQPSVLATIAGAHGLRVAAEGFADRRYETDGTLTPRDRPDALIDDPEEALRQVTGIVREAIVVGRSGERIPCTALTIGLHGDGSQAVDLARRLAEGLRASGISIRAPV</sequence>
<dbReference type="InterPro" id="IPR011330">
    <property type="entry name" value="Glyco_hydro/deAcase_b/a-brl"/>
</dbReference>
<dbReference type="NCBIfam" id="NF003814">
    <property type="entry name" value="PRK05406.1-3"/>
    <property type="match status" value="1"/>
</dbReference>
<dbReference type="InterPro" id="IPR005501">
    <property type="entry name" value="LamB/YcsF/PxpA-like"/>
</dbReference>
<proteinExistence type="predicted"/>
<dbReference type="Gene3D" id="3.20.20.370">
    <property type="entry name" value="Glycoside hydrolase/deacetylase"/>
    <property type="match status" value="1"/>
</dbReference>
<reference evidence="2" key="2">
    <citation type="journal article" date="2014" name="ISME J.">
        <title>Microbial stratification in low pH oxic and suboxic macroscopic growths along an acid mine drainage.</title>
        <authorList>
            <person name="Mendez-Garcia C."/>
            <person name="Mesa V."/>
            <person name="Sprenger R.R."/>
            <person name="Richter M."/>
            <person name="Diez M.S."/>
            <person name="Solano J."/>
            <person name="Bargiela R."/>
            <person name="Golyshina O.V."/>
            <person name="Manteca A."/>
            <person name="Ramos J.L."/>
            <person name="Gallego J.R."/>
            <person name="Llorente I."/>
            <person name="Martins Dos Santos V.A."/>
            <person name="Jensen O.N."/>
            <person name="Pelaez A.I."/>
            <person name="Sanchez J."/>
            <person name="Ferrer M."/>
        </authorList>
    </citation>
    <scope>NUCLEOTIDE SEQUENCE</scope>
</reference>
<dbReference type="Pfam" id="PF03746">
    <property type="entry name" value="LamB_YcsF"/>
    <property type="match status" value="1"/>
</dbReference>
<protein>
    <submittedName>
        <fullName evidence="2">LamB/YcsF</fullName>
    </submittedName>
</protein>
<dbReference type="AlphaFoldDB" id="T1BSD2"/>
<evidence type="ECO:0000256" key="1">
    <source>
        <dbReference type="SAM" id="MobiDB-lite"/>
    </source>
</evidence>
<gene>
    <name evidence="2" type="ORF">B1B_09083</name>
</gene>
<organism evidence="2">
    <name type="scientific">mine drainage metagenome</name>
    <dbReference type="NCBI Taxonomy" id="410659"/>
    <lineage>
        <taxon>unclassified sequences</taxon>
        <taxon>metagenomes</taxon>
        <taxon>ecological metagenomes</taxon>
    </lineage>
</organism>
<dbReference type="GO" id="GO:0005975">
    <property type="term" value="P:carbohydrate metabolic process"/>
    <property type="evidence" value="ECO:0007669"/>
    <property type="project" value="InterPro"/>
</dbReference>
<feature type="compositionally biased region" description="Polar residues" evidence="1">
    <location>
        <begin position="1"/>
        <end position="11"/>
    </location>
</feature>
<reference evidence="2" key="1">
    <citation type="submission" date="2013-08" db="EMBL/GenBank/DDBJ databases">
        <authorList>
            <person name="Mendez C."/>
            <person name="Richter M."/>
            <person name="Ferrer M."/>
            <person name="Sanchez J."/>
        </authorList>
    </citation>
    <scope>NUCLEOTIDE SEQUENCE</scope>
</reference>
<comment type="caution">
    <text evidence="2">The sequence shown here is derived from an EMBL/GenBank/DDBJ whole genome shotgun (WGS) entry which is preliminary data.</text>
</comment>
<dbReference type="SUPFAM" id="SSF88713">
    <property type="entry name" value="Glycoside hydrolase/deacetylase"/>
    <property type="match status" value="1"/>
</dbReference>
<dbReference type="CDD" id="cd10787">
    <property type="entry name" value="LamB_YcsF_like"/>
    <property type="match status" value="1"/>
</dbReference>
<evidence type="ECO:0000313" key="2">
    <source>
        <dbReference type="EMBL" id="EQD56084.1"/>
    </source>
</evidence>
<feature type="compositionally biased region" description="Basic and acidic residues" evidence="1">
    <location>
        <begin position="13"/>
        <end position="25"/>
    </location>
</feature>
<dbReference type="PANTHER" id="PTHR30292">
    <property type="entry name" value="UNCHARACTERIZED PROTEIN YBGL-RELATED"/>
    <property type="match status" value="1"/>
</dbReference>